<feature type="compositionally biased region" description="Polar residues" evidence="1">
    <location>
        <begin position="231"/>
        <end position="243"/>
    </location>
</feature>
<feature type="compositionally biased region" description="Basic and acidic residues" evidence="1">
    <location>
        <begin position="305"/>
        <end position="314"/>
    </location>
</feature>
<feature type="compositionally biased region" description="Polar residues" evidence="1">
    <location>
        <begin position="605"/>
        <end position="630"/>
    </location>
</feature>
<gene>
    <name evidence="2" type="ORF">HO133_010664</name>
</gene>
<comment type="caution">
    <text evidence="2">The sequence shown here is derived from an EMBL/GenBank/DDBJ whole genome shotgun (WGS) entry which is preliminary data.</text>
</comment>
<feature type="compositionally biased region" description="Polar residues" evidence="1">
    <location>
        <begin position="396"/>
        <end position="412"/>
    </location>
</feature>
<proteinExistence type="predicted"/>
<feature type="region of interest" description="Disordered" evidence="1">
    <location>
        <begin position="283"/>
        <end position="341"/>
    </location>
</feature>
<dbReference type="AlphaFoldDB" id="A0A8H6FD92"/>
<protein>
    <submittedName>
        <fullName evidence="2">Uncharacterized protein</fullName>
    </submittedName>
</protein>
<evidence type="ECO:0000313" key="2">
    <source>
        <dbReference type="EMBL" id="KAF6224090.1"/>
    </source>
</evidence>
<feature type="region of interest" description="Disordered" evidence="1">
    <location>
        <begin position="516"/>
        <end position="683"/>
    </location>
</feature>
<feature type="compositionally biased region" description="Pro residues" evidence="1">
    <location>
        <begin position="332"/>
        <end position="341"/>
    </location>
</feature>
<evidence type="ECO:0000313" key="3">
    <source>
        <dbReference type="Proteomes" id="UP000593566"/>
    </source>
</evidence>
<feature type="compositionally biased region" description="Polar residues" evidence="1">
    <location>
        <begin position="541"/>
        <end position="550"/>
    </location>
</feature>
<dbReference type="RefSeq" id="XP_037153150.1">
    <property type="nucleotide sequence ID" value="XM_037301516.1"/>
</dbReference>
<keyword evidence="3" id="KW-1185">Reference proteome</keyword>
<feature type="region of interest" description="Disordered" evidence="1">
    <location>
        <begin position="371"/>
        <end position="472"/>
    </location>
</feature>
<feature type="region of interest" description="Disordered" evidence="1">
    <location>
        <begin position="229"/>
        <end position="263"/>
    </location>
</feature>
<feature type="compositionally biased region" description="Low complexity" evidence="1">
    <location>
        <begin position="451"/>
        <end position="461"/>
    </location>
</feature>
<feature type="compositionally biased region" description="Polar residues" evidence="1">
    <location>
        <begin position="562"/>
        <end position="590"/>
    </location>
</feature>
<dbReference type="EMBL" id="JACCJB010000009">
    <property type="protein sequence ID" value="KAF6224090.1"/>
    <property type="molecule type" value="Genomic_DNA"/>
</dbReference>
<sequence length="683" mass="74783">MSVTQESLSLQLSPADIVLSCTICQETLSTIYADDDQNSGLIRKDREDSQNGKVTKLWLTECAHLTCGKHLPGGGAPFHSIQEVPRAPCPLCSIEKDDHSNKALFFINGTSKGQYDENIPDVYFQMPPIELSGGDPGLEALRFHYLSLLRSGTKTREKLIGLTKALKRWEDKKPEIVRSLSSVAPLREVLSLLLSELLSAGRRLMALGEDVSSIETTLKLAGVSLTEGLRPQQQMDMRSQHQSMDLKPAGQKSSPLDGGSRIARGSAADLDCLKQGAGIFKGRSGVTQQDSMQQHGSSSKRKRVDSRSDTEHQTEYALRGRGFGVCRSRDQMPPPPIPMPQPSVYMARVPSSDMHGLDYQHDHVNATHFQRAPITPQRHPSQGGLSRSMLAPGSSMEPSNTSLAGARTNNGQPPMDRRQSPRANTGTAGPVYARGGWQPPPESFDTEHSLDFSSPSSSLPSTGQPPARRFTGYHQGSLMFPIELGDQTIDPSSRSYRSVSSDGSTLYYRRQSALAMQSQLESPAHSRNHDPSPNREGRITLSRTPSVASRHSSDRGIGLSSHVRSSSRQTNHPSGNSSSHRQQLVTTTPAHQHAVVSAHFPMRQPTYSSSLPSRGEANTQSFRRNNSFDSGPTPVNGEMRPYSSTNGENILVARDPDHRASQNRGRAPLMEWQASGPRRRANR</sequence>
<dbReference type="Proteomes" id="UP000593566">
    <property type="component" value="Unassembled WGS sequence"/>
</dbReference>
<reference evidence="2 3" key="1">
    <citation type="journal article" date="2020" name="Genomics">
        <title>Complete, high-quality genomes from long-read metagenomic sequencing of two wolf lichen thalli reveals enigmatic genome architecture.</title>
        <authorList>
            <person name="McKenzie S.K."/>
            <person name="Walston R.F."/>
            <person name="Allen J.L."/>
        </authorList>
    </citation>
    <scope>NUCLEOTIDE SEQUENCE [LARGE SCALE GENOMIC DNA]</scope>
    <source>
        <strain evidence="2">WasteWater1</strain>
    </source>
</reference>
<organism evidence="2 3">
    <name type="scientific">Letharia lupina</name>
    <dbReference type="NCBI Taxonomy" id="560253"/>
    <lineage>
        <taxon>Eukaryota</taxon>
        <taxon>Fungi</taxon>
        <taxon>Dikarya</taxon>
        <taxon>Ascomycota</taxon>
        <taxon>Pezizomycotina</taxon>
        <taxon>Lecanoromycetes</taxon>
        <taxon>OSLEUM clade</taxon>
        <taxon>Lecanoromycetidae</taxon>
        <taxon>Lecanorales</taxon>
        <taxon>Lecanorineae</taxon>
        <taxon>Parmeliaceae</taxon>
        <taxon>Letharia</taxon>
    </lineage>
</organism>
<name>A0A8H6FD92_9LECA</name>
<dbReference type="GeneID" id="59339054"/>
<evidence type="ECO:0000256" key="1">
    <source>
        <dbReference type="SAM" id="MobiDB-lite"/>
    </source>
</evidence>
<feature type="compositionally biased region" description="Polar residues" evidence="1">
    <location>
        <begin position="285"/>
        <end position="296"/>
    </location>
</feature>
<feature type="compositionally biased region" description="Basic and acidic residues" evidence="1">
    <location>
        <begin position="527"/>
        <end position="538"/>
    </location>
</feature>
<accession>A0A8H6FD92</accession>